<keyword evidence="3" id="KW-1185">Reference proteome</keyword>
<organism evidence="2 3">
    <name type="scientific">Turnera subulata</name>
    <dbReference type="NCBI Taxonomy" id="218843"/>
    <lineage>
        <taxon>Eukaryota</taxon>
        <taxon>Viridiplantae</taxon>
        <taxon>Streptophyta</taxon>
        <taxon>Embryophyta</taxon>
        <taxon>Tracheophyta</taxon>
        <taxon>Spermatophyta</taxon>
        <taxon>Magnoliopsida</taxon>
        <taxon>eudicotyledons</taxon>
        <taxon>Gunneridae</taxon>
        <taxon>Pentapetalae</taxon>
        <taxon>rosids</taxon>
        <taxon>fabids</taxon>
        <taxon>Malpighiales</taxon>
        <taxon>Passifloraceae</taxon>
        <taxon>Turnera</taxon>
    </lineage>
</organism>
<accession>A0A9Q0FKF1</accession>
<comment type="caution">
    <text evidence="2">The sequence shown here is derived from an EMBL/GenBank/DDBJ whole genome shotgun (WGS) entry which is preliminary data.</text>
</comment>
<evidence type="ECO:0000313" key="2">
    <source>
        <dbReference type="EMBL" id="KAJ4831981.1"/>
    </source>
</evidence>
<name>A0A9Q0FKF1_9ROSI</name>
<protein>
    <submittedName>
        <fullName evidence="2">Uncharacterized protein</fullName>
    </submittedName>
</protein>
<reference evidence="2" key="1">
    <citation type="submission" date="2022-02" db="EMBL/GenBank/DDBJ databases">
        <authorList>
            <person name="Henning P.M."/>
            <person name="McCubbin A.G."/>
            <person name="Shore J.S."/>
        </authorList>
    </citation>
    <scope>NUCLEOTIDE SEQUENCE</scope>
    <source>
        <strain evidence="2">F60SS</strain>
        <tissue evidence="2">Leaves</tissue>
    </source>
</reference>
<evidence type="ECO:0000256" key="1">
    <source>
        <dbReference type="SAM" id="MobiDB-lite"/>
    </source>
</evidence>
<evidence type="ECO:0000313" key="3">
    <source>
        <dbReference type="Proteomes" id="UP001141552"/>
    </source>
</evidence>
<gene>
    <name evidence="2" type="ORF">Tsubulata_026869</name>
</gene>
<dbReference type="Proteomes" id="UP001141552">
    <property type="component" value="Unassembled WGS sequence"/>
</dbReference>
<proteinExistence type="predicted"/>
<dbReference type="InterPro" id="IPR027417">
    <property type="entry name" value="P-loop_NTPase"/>
</dbReference>
<reference evidence="2" key="2">
    <citation type="journal article" date="2023" name="Plants (Basel)">
        <title>Annotation of the Turnera subulata (Passifloraceae) Draft Genome Reveals the S-Locus Evolved after the Divergence of Turneroideae from Passifloroideae in a Stepwise Manner.</title>
        <authorList>
            <person name="Henning P.M."/>
            <person name="Roalson E.H."/>
            <person name="Mir W."/>
            <person name="McCubbin A.G."/>
            <person name="Shore J.S."/>
        </authorList>
    </citation>
    <scope>NUCLEOTIDE SEQUENCE</scope>
    <source>
        <strain evidence="2">F60SS</strain>
    </source>
</reference>
<sequence length="321" mass="36466">MVGYDFPVVSYRFLTAYVCKKFASSTIRFPYGQGPSLKFFKTNPSLHFLHLLSLSLPPPPSHSQLHHRRHRLLVLLDPSLSTALSWSCPRSVTPLPPPQPVVPRTPTPIPRPRNSRMLVPANLSATFEGTVRFFLRPTAQSRLRWCRRRRQVLIDEHKEVLEQSKAEELLVTKNGRDTVTTNGVAEAEKEDHQNSWTLMLKYGTWASLFLNGIIFRCCITFEVLVEARCSEVAEARVAQGSKAVALHGGRSQNEREAGLHDFRSGSTDILKDPVRALRMTTRNEHIQQRVNERKMEREAAASMKKARNAISKLTVPQLKKQ</sequence>
<dbReference type="AlphaFoldDB" id="A0A9Q0FKF1"/>
<dbReference type="SUPFAM" id="SSF52540">
    <property type="entry name" value="P-loop containing nucleoside triphosphate hydrolases"/>
    <property type="match status" value="1"/>
</dbReference>
<feature type="region of interest" description="Disordered" evidence="1">
    <location>
        <begin position="291"/>
        <end position="321"/>
    </location>
</feature>
<dbReference type="EMBL" id="JAKUCV010005234">
    <property type="protein sequence ID" value="KAJ4831981.1"/>
    <property type="molecule type" value="Genomic_DNA"/>
</dbReference>